<dbReference type="PANTHER" id="PTHR12357">
    <property type="entry name" value="YTH YT521-B HOMOLOGY DOMAIN-CONTAINING"/>
    <property type="match status" value="1"/>
</dbReference>
<dbReference type="GO" id="GO:1990247">
    <property type="term" value="F:N6-methyladenosine-containing RNA reader activity"/>
    <property type="evidence" value="ECO:0007669"/>
    <property type="project" value="TreeGrafter"/>
</dbReference>
<organism evidence="5 6">
    <name type="scientific">Aspergillus avenaceus</name>
    <dbReference type="NCBI Taxonomy" id="36643"/>
    <lineage>
        <taxon>Eukaryota</taxon>
        <taxon>Fungi</taxon>
        <taxon>Dikarya</taxon>
        <taxon>Ascomycota</taxon>
        <taxon>Pezizomycotina</taxon>
        <taxon>Eurotiomycetes</taxon>
        <taxon>Eurotiomycetidae</taxon>
        <taxon>Eurotiales</taxon>
        <taxon>Aspergillaceae</taxon>
        <taxon>Aspergillus</taxon>
        <taxon>Aspergillus subgen. Circumdati</taxon>
    </lineage>
</organism>
<evidence type="ECO:0000313" key="5">
    <source>
        <dbReference type="EMBL" id="KAE8147637.1"/>
    </source>
</evidence>
<dbReference type="InterPro" id="IPR007275">
    <property type="entry name" value="YTH_domain"/>
</dbReference>
<evidence type="ECO:0000259" key="4">
    <source>
        <dbReference type="PROSITE" id="PS50882"/>
    </source>
</evidence>
<protein>
    <submittedName>
        <fullName evidence="5">YT521-B-like domain-containing protein</fullName>
    </submittedName>
</protein>
<keyword evidence="6" id="KW-1185">Reference proteome</keyword>
<accession>A0A5N6TMY6</accession>
<gene>
    <name evidence="5" type="ORF">BDV25DRAFT_29292</name>
</gene>
<dbReference type="PANTHER" id="PTHR12357:SF3">
    <property type="entry name" value="YTH DOMAIN-CONTAINING PROTEIN 1"/>
    <property type="match status" value="1"/>
</dbReference>
<dbReference type="GO" id="GO:0003729">
    <property type="term" value="F:mRNA binding"/>
    <property type="evidence" value="ECO:0007669"/>
    <property type="project" value="TreeGrafter"/>
</dbReference>
<dbReference type="EMBL" id="ML742197">
    <property type="protein sequence ID" value="KAE8147637.1"/>
    <property type="molecule type" value="Genomic_DNA"/>
</dbReference>
<proteinExistence type="predicted"/>
<dbReference type="SMART" id="SM00360">
    <property type="entry name" value="RRM"/>
    <property type="match status" value="1"/>
</dbReference>
<dbReference type="InterPro" id="IPR000504">
    <property type="entry name" value="RRM_dom"/>
</dbReference>
<feature type="domain" description="RRM" evidence="3">
    <location>
        <begin position="310"/>
        <end position="384"/>
    </location>
</feature>
<feature type="compositionally biased region" description="Polar residues" evidence="2">
    <location>
        <begin position="247"/>
        <end position="269"/>
    </location>
</feature>
<evidence type="ECO:0000256" key="1">
    <source>
        <dbReference type="PROSITE-ProRule" id="PRU00176"/>
    </source>
</evidence>
<feature type="region of interest" description="Disordered" evidence="2">
    <location>
        <begin position="242"/>
        <end position="316"/>
    </location>
</feature>
<evidence type="ECO:0000256" key="2">
    <source>
        <dbReference type="SAM" id="MobiDB-lite"/>
    </source>
</evidence>
<dbReference type="SUPFAM" id="SSF54928">
    <property type="entry name" value="RNA-binding domain, RBD"/>
    <property type="match status" value="1"/>
</dbReference>
<dbReference type="Pfam" id="PF04146">
    <property type="entry name" value="YTH"/>
    <property type="match status" value="1"/>
</dbReference>
<dbReference type="Gene3D" id="3.10.590.10">
    <property type="entry name" value="ph1033 like domains"/>
    <property type="match status" value="1"/>
</dbReference>
<evidence type="ECO:0000259" key="3">
    <source>
        <dbReference type="PROSITE" id="PS50102"/>
    </source>
</evidence>
<feature type="region of interest" description="Disordered" evidence="2">
    <location>
        <begin position="1"/>
        <end position="34"/>
    </location>
</feature>
<dbReference type="InterPro" id="IPR057720">
    <property type="entry name" value="RRM_YTH1"/>
</dbReference>
<keyword evidence="1" id="KW-0694">RNA-binding</keyword>
<dbReference type="InterPro" id="IPR035979">
    <property type="entry name" value="RBD_domain_sf"/>
</dbReference>
<dbReference type="PROSITE" id="PS50102">
    <property type="entry name" value="RRM"/>
    <property type="match status" value="1"/>
</dbReference>
<dbReference type="InterPro" id="IPR012677">
    <property type="entry name" value="Nucleotide-bd_a/b_plait_sf"/>
</dbReference>
<dbReference type="AlphaFoldDB" id="A0A5N6TMY6"/>
<dbReference type="PROSITE" id="PS50882">
    <property type="entry name" value="YTH"/>
    <property type="match status" value="1"/>
</dbReference>
<dbReference type="CDD" id="cd21134">
    <property type="entry name" value="YTH"/>
    <property type="match status" value="1"/>
</dbReference>
<feature type="compositionally biased region" description="Polar residues" evidence="2">
    <location>
        <begin position="276"/>
        <end position="298"/>
    </location>
</feature>
<dbReference type="Proteomes" id="UP000325780">
    <property type="component" value="Unassembled WGS sequence"/>
</dbReference>
<dbReference type="GO" id="GO:0000381">
    <property type="term" value="P:regulation of alternative mRNA splicing, via spliceosome"/>
    <property type="evidence" value="ECO:0007669"/>
    <property type="project" value="TreeGrafter"/>
</dbReference>
<dbReference type="Gene3D" id="3.30.70.330">
    <property type="match status" value="1"/>
</dbReference>
<reference evidence="5 6" key="1">
    <citation type="submission" date="2019-04" db="EMBL/GenBank/DDBJ databases">
        <title>Friends and foes A comparative genomics study of 23 Aspergillus species from section Flavi.</title>
        <authorList>
            <consortium name="DOE Joint Genome Institute"/>
            <person name="Kjaerbolling I."/>
            <person name="Vesth T."/>
            <person name="Frisvad J.C."/>
            <person name="Nybo J.L."/>
            <person name="Theobald S."/>
            <person name="Kildgaard S."/>
            <person name="Isbrandt T."/>
            <person name="Kuo A."/>
            <person name="Sato A."/>
            <person name="Lyhne E.K."/>
            <person name="Kogle M.E."/>
            <person name="Wiebenga A."/>
            <person name="Kun R.S."/>
            <person name="Lubbers R.J."/>
            <person name="Makela M.R."/>
            <person name="Barry K."/>
            <person name="Chovatia M."/>
            <person name="Clum A."/>
            <person name="Daum C."/>
            <person name="Haridas S."/>
            <person name="He G."/>
            <person name="LaButti K."/>
            <person name="Lipzen A."/>
            <person name="Mondo S."/>
            <person name="Riley R."/>
            <person name="Salamov A."/>
            <person name="Simmons B.A."/>
            <person name="Magnuson J.K."/>
            <person name="Henrissat B."/>
            <person name="Mortensen U.H."/>
            <person name="Larsen T.O."/>
            <person name="Devries R.P."/>
            <person name="Grigoriev I.V."/>
            <person name="Machida M."/>
            <person name="Baker S.E."/>
            <person name="Andersen M.R."/>
        </authorList>
    </citation>
    <scope>NUCLEOTIDE SEQUENCE [LARGE SCALE GENOMIC DNA]</scope>
    <source>
        <strain evidence="5 6">IBT 18842</strain>
    </source>
</reference>
<dbReference type="Pfam" id="PF25701">
    <property type="entry name" value="RRM_YTH1"/>
    <property type="match status" value="1"/>
</dbReference>
<dbReference type="InterPro" id="IPR045168">
    <property type="entry name" value="YTH_prot"/>
</dbReference>
<evidence type="ECO:0000313" key="6">
    <source>
        <dbReference type="Proteomes" id="UP000325780"/>
    </source>
</evidence>
<dbReference type="GO" id="GO:0000398">
    <property type="term" value="P:mRNA splicing, via spliceosome"/>
    <property type="evidence" value="ECO:0007669"/>
    <property type="project" value="TreeGrafter"/>
</dbReference>
<dbReference type="CDD" id="cd00590">
    <property type="entry name" value="RRM_SF"/>
    <property type="match status" value="1"/>
</dbReference>
<dbReference type="OrthoDB" id="306690at2759"/>
<dbReference type="GO" id="GO:0005654">
    <property type="term" value="C:nucleoplasm"/>
    <property type="evidence" value="ECO:0007669"/>
    <property type="project" value="TreeGrafter"/>
</dbReference>
<name>A0A5N6TMY6_ASPAV</name>
<sequence length="645" mass="71139">MTDSSGSFAGVSKPAPEGNRSPELNKDTSPVASQQYNIEYSQKSRPHNVYQYSHQTGFMTPSGRGMPPMALTMSDMSSAIPNLQPHTAVFDQQSMPQHFIPPGPNHAVVYSSIHPVAMYPETATGITMTFNNPYSHPYPHYVQHQQHQNTPIQHSASGYQPLGYTSAAHMGVSTIRYAQGYYTPAAYVASQGQSSVQPTVHLHTHTAPYITQGSPIKESVTPSKDKKAHALKLEYDVSKTIVDGSTPMRSSQTQPSSLGKQTRKGSSTEAMRHTSPLPQNNIIMTSPTSTKAPDSSISRGVPRKPKQSGHALWVGNLPPGTDINELKDYFSRDASKDVESVFLISKSNCAFVNYKSEAACIAALARFHDTRFHGARLVCRLRHGQMSPTPQTDLSGSLNTFSSSQATEDFVGSVNNEKSTNNLARKIAESKNIALQVPSRYFIVKSLTMNDLELSRRSGIWATQAHNEENLNQAYQDADNVYLIFSANKSGEYYGYARMISPIQEDDGLTLEMPPRPNLIHAEPEDLDMTPTLATSTAPNGRIINDFARGAIFWEADSSEEEGGGKLEKTVMDTVEEIVETGFQSIGKPFRIQWLSTERVPFQRTRGLKNPWNANREIKIARDGTEIEPTVGERLVQLFHSPYPG</sequence>
<feature type="domain" description="YTH" evidence="4">
    <location>
        <begin position="439"/>
        <end position="639"/>
    </location>
</feature>